<gene>
    <name evidence="3" type="ORF">Slati_2144000</name>
</gene>
<accession>A0AAW2WS55</accession>
<sequence length="192" mass="22146">MPLTFLDIPWLHFHPICRLLFYDYPCSKLYFLEIVAPKLRESLSQKLRHYFPVAGDLILHLNSTKMPEIRHGAQDSAASLTIPKSSNGFDDIIENHARDADQFYESVTRIDPIIDESGYHKVHIVALKVTLFPGCDICIGFINLHCLGDAMSLVGFIQAWDWISKLRGDEEPNKVNLHQFFRQICHQRPAWN</sequence>
<reference evidence="3" key="1">
    <citation type="submission" date="2020-06" db="EMBL/GenBank/DDBJ databases">
        <authorList>
            <person name="Li T."/>
            <person name="Hu X."/>
            <person name="Zhang T."/>
            <person name="Song X."/>
            <person name="Zhang H."/>
            <person name="Dai N."/>
            <person name="Sheng W."/>
            <person name="Hou X."/>
            <person name="Wei L."/>
        </authorList>
    </citation>
    <scope>NUCLEOTIDE SEQUENCE</scope>
    <source>
        <strain evidence="3">KEN1</strain>
        <tissue evidence="3">Leaf</tissue>
    </source>
</reference>
<dbReference type="GO" id="GO:0016747">
    <property type="term" value="F:acyltransferase activity, transferring groups other than amino-acyl groups"/>
    <property type="evidence" value="ECO:0007669"/>
    <property type="project" value="UniProtKB-ARBA"/>
</dbReference>
<keyword evidence="2" id="KW-0012">Acyltransferase</keyword>
<dbReference type="EMBL" id="JACGWN010000007">
    <property type="protein sequence ID" value="KAL0444213.1"/>
    <property type="molecule type" value="Genomic_DNA"/>
</dbReference>
<name>A0AAW2WS55_9LAMI</name>
<organism evidence="3">
    <name type="scientific">Sesamum latifolium</name>
    <dbReference type="NCBI Taxonomy" id="2727402"/>
    <lineage>
        <taxon>Eukaryota</taxon>
        <taxon>Viridiplantae</taxon>
        <taxon>Streptophyta</taxon>
        <taxon>Embryophyta</taxon>
        <taxon>Tracheophyta</taxon>
        <taxon>Spermatophyta</taxon>
        <taxon>Magnoliopsida</taxon>
        <taxon>eudicotyledons</taxon>
        <taxon>Gunneridae</taxon>
        <taxon>Pentapetalae</taxon>
        <taxon>asterids</taxon>
        <taxon>lamiids</taxon>
        <taxon>Lamiales</taxon>
        <taxon>Pedaliaceae</taxon>
        <taxon>Sesamum</taxon>
    </lineage>
</organism>
<evidence type="ECO:0000256" key="2">
    <source>
        <dbReference type="ARBA" id="ARBA00023315"/>
    </source>
</evidence>
<proteinExistence type="predicted"/>
<reference evidence="3" key="2">
    <citation type="journal article" date="2024" name="Plant">
        <title>Genomic evolution and insights into agronomic trait innovations of Sesamum species.</title>
        <authorList>
            <person name="Miao H."/>
            <person name="Wang L."/>
            <person name="Qu L."/>
            <person name="Liu H."/>
            <person name="Sun Y."/>
            <person name="Le M."/>
            <person name="Wang Q."/>
            <person name="Wei S."/>
            <person name="Zheng Y."/>
            <person name="Lin W."/>
            <person name="Duan Y."/>
            <person name="Cao H."/>
            <person name="Xiong S."/>
            <person name="Wang X."/>
            <person name="Wei L."/>
            <person name="Li C."/>
            <person name="Ma Q."/>
            <person name="Ju M."/>
            <person name="Zhao R."/>
            <person name="Li G."/>
            <person name="Mu C."/>
            <person name="Tian Q."/>
            <person name="Mei H."/>
            <person name="Zhang T."/>
            <person name="Gao T."/>
            <person name="Zhang H."/>
        </authorList>
    </citation>
    <scope>NUCLEOTIDE SEQUENCE</scope>
    <source>
        <strain evidence="3">KEN1</strain>
    </source>
</reference>
<keyword evidence="1" id="KW-0808">Transferase</keyword>
<dbReference type="AlphaFoldDB" id="A0AAW2WS55"/>
<dbReference type="InterPro" id="IPR023213">
    <property type="entry name" value="CAT-like_dom_sf"/>
</dbReference>
<comment type="caution">
    <text evidence="3">The sequence shown here is derived from an EMBL/GenBank/DDBJ whole genome shotgun (WGS) entry which is preliminary data.</text>
</comment>
<dbReference type="Gene3D" id="3.30.559.10">
    <property type="entry name" value="Chloramphenicol acetyltransferase-like domain"/>
    <property type="match status" value="1"/>
</dbReference>
<dbReference type="PANTHER" id="PTHR31625">
    <property type="match status" value="1"/>
</dbReference>
<evidence type="ECO:0000256" key="1">
    <source>
        <dbReference type="ARBA" id="ARBA00022679"/>
    </source>
</evidence>
<evidence type="ECO:0000313" key="3">
    <source>
        <dbReference type="EMBL" id="KAL0444213.1"/>
    </source>
</evidence>
<dbReference type="InterPro" id="IPR051504">
    <property type="entry name" value="Plant_metabolite_acyltrans"/>
</dbReference>
<dbReference type="Pfam" id="PF02458">
    <property type="entry name" value="Transferase"/>
    <property type="match status" value="1"/>
</dbReference>
<protein>
    <submittedName>
        <fullName evidence="3">Anthocyanidin 3-O-glucoside 6''-O-acyltransferase</fullName>
    </submittedName>
</protein>